<dbReference type="Gene3D" id="3.30.450.150">
    <property type="entry name" value="Haem-degrading domain"/>
    <property type="match status" value="1"/>
</dbReference>
<gene>
    <name evidence="1" type="ORF">EOE18_06735</name>
</gene>
<dbReference type="EMBL" id="SACO01000004">
    <property type="protein sequence ID" value="RVU05683.1"/>
    <property type="molecule type" value="Genomic_DNA"/>
</dbReference>
<dbReference type="SUPFAM" id="SSF143744">
    <property type="entry name" value="GlcG-like"/>
    <property type="match status" value="1"/>
</dbReference>
<dbReference type="RefSeq" id="WP_127707557.1">
    <property type="nucleotide sequence ID" value="NZ_SACO01000004.1"/>
</dbReference>
<dbReference type="PIRSF" id="PIRSF008757">
    <property type="entry name" value="UCP008757"/>
    <property type="match status" value="1"/>
</dbReference>
<dbReference type="NCBIfam" id="NF002696">
    <property type="entry name" value="PRK02487.1-5"/>
    <property type="match status" value="1"/>
</dbReference>
<sequence>MTTPSLEALLQQEEALILSRFSVDDAWWLGCYLREKGAAGHLPIAIEICLGPTCLFSTLLPGATADNQGWIKRKVALVWRYQRSSYAMAQKFAAKEGSFERYGLDHQTYAAAGGAVPLRVTGVGMVGVVAVSGLPQLDDHLMVLDALSALQDWQKGPAQA</sequence>
<dbReference type="PANTHER" id="PTHR28255">
    <property type="match status" value="1"/>
</dbReference>
<evidence type="ECO:0000313" key="2">
    <source>
        <dbReference type="Proteomes" id="UP000282837"/>
    </source>
</evidence>
<dbReference type="Pfam" id="PF03928">
    <property type="entry name" value="HbpS-like"/>
    <property type="match status" value="1"/>
</dbReference>
<accession>A0A3S2USB4</accession>
<protein>
    <submittedName>
        <fullName evidence="1">Heme-degrading domain-containing protein</fullName>
    </submittedName>
</protein>
<proteinExistence type="predicted"/>
<comment type="caution">
    <text evidence="1">The sequence shown here is derived from an EMBL/GenBank/DDBJ whole genome shotgun (WGS) entry which is preliminary data.</text>
</comment>
<keyword evidence="2" id="KW-1185">Reference proteome</keyword>
<dbReference type="InterPro" id="IPR010371">
    <property type="entry name" value="YBR137W-like"/>
</dbReference>
<dbReference type="OrthoDB" id="9815315at2"/>
<reference evidence="1 2" key="1">
    <citation type="submission" date="2019-01" db="EMBL/GenBank/DDBJ databases">
        <authorList>
            <person name="Chen W.-M."/>
        </authorList>
    </citation>
    <scope>NUCLEOTIDE SEQUENCE [LARGE SCALE GENOMIC DNA]</scope>
    <source>
        <strain evidence="1 2">FSY-9</strain>
    </source>
</reference>
<dbReference type="AlphaFoldDB" id="A0A3S2USB4"/>
<dbReference type="InterPro" id="IPR005624">
    <property type="entry name" value="PduO/GlcC-like"/>
</dbReference>
<dbReference type="InterPro" id="IPR038084">
    <property type="entry name" value="PduO/GlcC-like_sf"/>
</dbReference>
<organism evidence="1 2">
    <name type="scientific">Novosphingobium umbonatum</name>
    <dbReference type="NCBI Taxonomy" id="1908524"/>
    <lineage>
        <taxon>Bacteria</taxon>
        <taxon>Pseudomonadati</taxon>
        <taxon>Pseudomonadota</taxon>
        <taxon>Alphaproteobacteria</taxon>
        <taxon>Sphingomonadales</taxon>
        <taxon>Sphingomonadaceae</taxon>
        <taxon>Novosphingobium</taxon>
    </lineage>
</organism>
<dbReference type="Proteomes" id="UP000282837">
    <property type="component" value="Unassembled WGS sequence"/>
</dbReference>
<dbReference type="PANTHER" id="PTHR28255:SF1">
    <property type="entry name" value="UPF0303 PROTEIN YBR137W"/>
    <property type="match status" value="1"/>
</dbReference>
<evidence type="ECO:0000313" key="1">
    <source>
        <dbReference type="EMBL" id="RVU05683.1"/>
    </source>
</evidence>
<name>A0A3S2USB4_9SPHN</name>